<proteinExistence type="predicted"/>
<reference evidence="1" key="1">
    <citation type="submission" date="2014-11" db="EMBL/GenBank/DDBJ databases">
        <authorList>
            <person name="Amaro Gonzalez C."/>
        </authorList>
    </citation>
    <scope>NUCLEOTIDE SEQUENCE</scope>
</reference>
<dbReference type="EMBL" id="GBXM01097778">
    <property type="protein sequence ID" value="JAH10799.1"/>
    <property type="molecule type" value="Transcribed_RNA"/>
</dbReference>
<organism evidence="1">
    <name type="scientific">Anguilla anguilla</name>
    <name type="common">European freshwater eel</name>
    <name type="synonym">Muraena anguilla</name>
    <dbReference type="NCBI Taxonomy" id="7936"/>
    <lineage>
        <taxon>Eukaryota</taxon>
        <taxon>Metazoa</taxon>
        <taxon>Chordata</taxon>
        <taxon>Craniata</taxon>
        <taxon>Vertebrata</taxon>
        <taxon>Euteleostomi</taxon>
        <taxon>Actinopterygii</taxon>
        <taxon>Neopterygii</taxon>
        <taxon>Teleostei</taxon>
        <taxon>Anguilliformes</taxon>
        <taxon>Anguillidae</taxon>
        <taxon>Anguilla</taxon>
    </lineage>
</organism>
<accession>A0A0E9Q247</accession>
<name>A0A0E9Q247_ANGAN</name>
<evidence type="ECO:0000313" key="1">
    <source>
        <dbReference type="EMBL" id="JAH10799.1"/>
    </source>
</evidence>
<reference evidence="1" key="2">
    <citation type="journal article" date="2015" name="Fish Shellfish Immunol.">
        <title>Early steps in the European eel (Anguilla anguilla)-Vibrio vulnificus interaction in the gills: Role of the RtxA13 toxin.</title>
        <authorList>
            <person name="Callol A."/>
            <person name="Pajuelo D."/>
            <person name="Ebbesson L."/>
            <person name="Teles M."/>
            <person name="MacKenzie S."/>
            <person name="Amaro C."/>
        </authorList>
    </citation>
    <scope>NUCLEOTIDE SEQUENCE</scope>
</reference>
<sequence length="62" mass="7064">MLSNNENLHWSSTRECYCYKRRVLSLQVAVTVTIETEQPPLGKVALGSSLNRPTTGEWAWLQ</sequence>
<dbReference type="AlphaFoldDB" id="A0A0E9Q247"/>
<protein>
    <submittedName>
        <fullName evidence="1">Uncharacterized protein</fullName>
    </submittedName>
</protein>